<evidence type="ECO:0000256" key="12">
    <source>
        <dbReference type="PIRSR" id="PIRSR006247-1"/>
    </source>
</evidence>
<evidence type="ECO:0000313" key="15">
    <source>
        <dbReference type="Proteomes" id="UP000199337"/>
    </source>
</evidence>
<dbReference type="Proteomes" id="UP000199337">
    <property type="component" value="Unassembled WGS sequence"/>
</dbReference>
<accession>A0A1I2QC45</accession>
<organism evidence="14 15">
    <name type="scientific">Desulfotruncus arcticus DSM 17038</name>
    <dbReference type="NCBI Taxonomy" id="1121424"/>
    <lineage>
        <taxon>Bacteria</taxon>
        <taxon>Bacillati</taxon>
        <taxon>Bacillota</taxon>
        <taxon>Clostridia</taxon>
        <taxon>Eubacteriales</taxon>
        <taxon>Desulfallaceae</taxon>
        <taxon>Desulfotruncus</taxon>
    </lineage>
</organism>
<keyword evidence="7 13" id="KW-0812">Transmembrane</keyword>
<keyword evidence="10" id="KW-0406">Ion transport</keyword>
<keyword evidence="12" id="KW-0479">Metal-binding</keyword>
<keyword evidence="4" id="KW-1003">Cell membrane</keyword>
<feature type="transmembrane region" description="Helical" evidence="13">
    <location>
        <begin position="273"/>
        <end position="294"/>
    </location>
</feature>
<evidence type="ECO:0000256" key="9">
    <source>
        <dbReference type="ARBA" id="ARBA00022989"/>
    </source>
</evidence>
<keyword evidence="5" id="KW-0997">Cell inner membrane</keyword>
<evidence type="ECO:0000256" key="4">
    <source>
        <dbReference type="ARBA" id="ARBA00022475"/>
    </source>
</evidence>
<dbReference type="EMBL" id="FOOX01000003">
    <property type="protein sequence ID" value="SFG25213.1"/>
    <property type="molecule type" value="Genomic_DNA"/>
</dbReference>
<gene>
    <name evidence="14" type="ORF">SAMN05660649_01148</name>
</gene>
<feature type="transmembrane region" description="Helical" evidence="13">
    <location>
        <begin position="68"/>
        <end position="97"/>
    </location>
</feature>
<dbReference type="GO" id="GO:0015379">
    <property type="term" value="F:potassium:chloride symporter activity"/>
    <property type="evidence" value="ECO:0007669"/>
    <property type="project" value="InterPro"/>
</dbReference>
<evidence type="ECO:0000256" key="13">
    <source>
        <dbReference type="SAM" id="Phobius"/>
    </source>
</evidence>
<dbReference type="PANTHER" id="PTHR32024:SF2">
    <property type="entry name" value="TRK SYSTEM POTASSIUM UPTAKE PROTEIN TRKG-RELATED"/>
    <property type="match status" value="1"/>
</dbReference>
<feature type="binding site" evidence="12">
    <location>
        <position position="109"/>
    </location>
    <ligand>
        <name>K(+)</name>
        <dbReference type="ChEBI" id="CHEBI:29103"/>
    </ligand>
</feature>
<evidence type="ECO:0000256" key="11">
    <source>
        <dbReference type="ARBA" id="ARBA00023136"/>
    </source>
</evidence>
<comment type="similarity">
    <text evidence="2">Belongs to the TrkH potassium transport family.</text>
</comment>
<dbReference type="Pfam" id="PF02386">
    <property type="entry name" value="TrkH"/>
    <property type="match status" value="1"/>
</dbReference>
<feature type="transmembrane region" description="Helical" evidence="13">
    <location>
        <begin position="453"/>
        <end position="478"/>
    </location>
</feature>
<protein>
    <submittedName>
        <fullName evidence="14">Trk system potassium uptake protein TrkH</fullName>
    </submittedName>
</protein>
<comment type="subcellular location">
    <subcellularLocation>
        <location evidence="1">Cell inner membrane</location>
        <topology evidence="1">Multi-pass membrane protein</topology>
    </subcellularLocation>
</comment>
<dbReference type="OrthoDB" id="9810952at2"/>
<dbReference type="InterPro" id="IPR004772">
    <property type="entry name" value="TrkH"/>
</dbReference>
<feature type="binding site" evidence="12">
    <location>
        <position position="218"/>
    </location>
    <ligand>
        <name>K(+)</name>
        <dbReference type="ChEBI" id="CHEBI:29103"/>
    </ligand>
</feature>
<dbReference type="PIRSF" id="PIRSF006247">
    <property type="entry name" value="TrkH"/>
    <property type="match status" value="1"/>
</dbReference>
<evidence type="ECO:0000256" key="6">
    <source>
        <dbReference type="ARBA" id="ARBA00022538"/>
    </source>
</evidence>
<keyword evidence="3" id="KW-0813">Transport</keyword>
<dbReference type="PANTHER" id="PTHR32024">
    <property type="entry name" value="TRK SYSTEM POTASSIUM UPTAKE PROTEIN TRKG-RELATED"/>
    <property type="match status" value="1"/>
</dbReference>
<feature type="transmembrane region" description="Helical" evidence="13">
    <location>
        <begin position="36"/>
        <end position="56"/>
    </location>
</feature>
<dbReference type="RefSeq" id="WP_092469583.1">
    <property type="nucleotide sequence ID" value="NZ_FOOX01000003.1"/>
</dbReference>
<feature type="transmembrane region" description="Helical" evidence="13">
    <location>
        <begin position="131"/>
        <end position="151"/>
    </location>
</feature>
<reference evidence="15" key="1">
    <citation type="submission" date="2016-10" db="EMBL/GenBank/DDBJ databases">
        <authorList>
            <person name="Varghese N."/>
            <person name="Submissions S."/>
        </authorList>
    </citation>
    <scope>NUCLEOTIDE SEQUENCE [LARGE SCALE GENOMIC DNA]</scope>
    <source>
        <strain evidence="15">DSM 17038</strain>
    </source>
</reference>
<keyword evidence="11 13" id="KW-0472">Membrane</keyword>
<dbReference type="GO" id="GO:0046872">
    <property type="term" value="F:metal ion binding"/>
    <property type="evidence" value="ECO:0007669"/>
    <property type="project" value="UniProtKB-KW"/>
</dbReference>
<evidence type="ECO:0000256" key="10">
    <source>
        <dbReference type="ARBA" id="ARBA00023065"/>
    </source>
</evidence>
<keyword evidence="6" id="KW-0633">Potassium transport</keyword>
<dbReference type="InterPro" id="IPR003445">
    <property type="entry name" value="Cat_transpt"/>
</dbReference>
<keyword evidence="8 12" id="KW-0630">Potassium</keyword>
<evidence type="ECO:0000256" key="7">
    <source>
        <dbReference type="ARBA" id="ARBA00022692"/>
    </source>
</evidence>
<feature type="transmembrane region" description="Helical" evidence="13">
    <location>
        <begin position="234"/>
        <end position="252"/>
    </location>
</feature>
<feature type="binding site" evidence="12">
    <location>
        <position position="314"/>
    </location>
    <ligand>
        <name>K(+)</name>
        <dbReference type="ChEBI" id="CHEBI:29103"/>
    </ligand>
</feature>
<feature type="transmembrane region" description="Helical" evidence="13">
    <location>
        <begin position="331"/>
        <end position="349"/>
    </location>
</feature>
<evidence type="ECO:0000256" key="2">
    <source>
        <dbReference type="ARBA" id="ARBA00009137"/>
    </source>
</evidence>
<sequence length="480" mass="52057">MNTALILRTLGLVLLCEAGAMLPSLGIALFLNEADYMAFAISIFFVVIIGFTLARTRIESSEVGYREGFIIATAGWLFLALFGAFPFIISGAIPGFIDAFFETMSGFTTTGASVLTDIESLSRSILFWRSITHWLGGMGIIVLTLALIPSLKIAGMKLFRAEVPGPAKSKVLPRVAQTSRVLYKLYLMITVAEVLALKIAGLSWFDSFIQTFGTVATGGFSNKNASIAAFGNPAVEYIIVFFMFLCGMNFALHFHALRGNFRPLWQDPETRMYTFVTMAAIILICINLITAQGYGIEAAFRHSIFQSVSILTTTGFATADYNQWPAFSQGVLFLLMFIGGCAGSTSGGMKNVRYLILFKNASREITKMIHPKAVIPIRLGKDVIPEELVESVISFFFLYLAILLASTLLITAMGIDLISSISAVAATLGNIGPGFGLVGPATNYAAIPAAGKLLLTLCMLVGRLEIYTVLVVFSARLWRS</sequence>
<dbReference type="STRING" id="341036.SAMN05660649_01148"/>
<feature type="transmembrane region" description="Helical" evidence="13">
    <location>
        <begin position="423"/>
        <end position="447"/>
    </location>
</feature>
<name>A0A1I2QC45_9FIRM</name>
<keyword evidence="15" id="KW-1185">Reference proteome</keyword>
<evidence type="ECO:0000313" key="14">
    <source>
        <dbReference type="EMBL" id="SFG25213.1"/>
    </source>
</evidence>
<feature type="binding site" evidence="12">
    <location>
        <position position="430"/>
    </location>
    <ligand>
        <name>K(+)</name>
        <dbReference type="ChEBI" id="CHEBI:29103"/>
    </ligand>
</feature>
<proteinExistence type="inferred from homology"/>
<evidence type="ECO:0000256" key="1">
    <source>
        <dbReference type="ARBA" id="ARBA00004429"/>
    </source>
</evidence>
<feature type="transmembrane region" description="Helical" evidence="13">
    <location>
        <begin position="185"/>
        <end position="205"/>
    </location>
</feature>
<feature type="transmembrane region" description="Helical" evidence="13">
    <location>
        <begin position="392"/>
        <end position="411"/>
    </location>
</feature>
<evidence type="ECO:0000256" key="8">
    <source>
        <dbReference type="ARBA" id="ARBA00022958"/>
    </source>
</evidence>
<feature type="binding site" evidence="12">
    <location>
        <position position="313"/>
    </location>
    <ligand>
        <name>K(+)</name>
        <dbReference type="ChEBI" id="CHEBI:29103"/>
    </ligand>
</feature>
<evidence type="ECO:0000256" key="3">
    <source>
        <dbReference type="ARBA" id="ARBA00022448"/>
    </source>
</evidence>
<feature type="binding site" evidence="12">
    <location>
        <position position="110"/>
    </location>
    <ligand>
        <name>K(+)</name>
        <dbReference type="ChEBI" id="CHEBI:29103"/>
    </ligand>
</feature>
<dbReference type="AlphaFoldDB" id="A0A1I2QC45"/>
<dbReference type="GO" id="GO:0005886">
    <property type="term" value="C:plasma membrane"/>
    <property type="evidence" value="ECO:0007669"/>
    <property type="project" value="UniProtKB-SubCell"/>
</dbReference>
<keyword evidence="9 13" id="KW-1133">Transmembrane helix</keyword>
<evidence type="ECO:0000256" key="5">
    <source>
        <dbReference type="ARBA" id="ARBA00022519"/>
    </source>
</evidence>